<sequence length="362" mass="42948">MFLPITHEIYRLLGKLYIISSPNSLIYTRANYKNKIFSKFGYNMEKERLSQWKEYILPIHTGIPNRFKKEKKETVKKDKIQKENSTSTNSKQYFDNEREDENYLSINPRNIIIDDYLNYHNLNKNKFIQKNEKDNHVVGNEASDDYNNFSSINKDEQDEINISKYLEFKPYCHRSHKRYHCHVPDPSSKSLKKKSSHYHNSNNNDCYHSDCEICQKIKKEDQQKEHYESVSLAMEDLQKEMVDNFCLLLLDAEKVYYSNYNYTPLKILEYTRTYSIQEDEDNKSNDSYRNSFQMTLSNTYTSLDFNNLKNTKLFHSNSSLLDSTILVSSPPPMSSTINEKDEIDTTKSEEWKCSTVNYAYLP</sequence>
<dbReference type="STRING" id="1754191.A0A1Y1VCN7"/>
<feature type="region of interest" description="Disordered" evidence="1">
    <location>
        <begin position="68"/>
        <end position="96"/>
    </location>
</feature>
<accession>A0A1Y1VCN7</accession>
<organism evidence="2 3">
    <name type="scientific">Piromyces finnis</name>
    <dbReference type="NCBI Taxonomy" id="1754191"/>
    <lineage>
        <taxon>Eukaryota</taxon>
        <taxon>Fungi</taxon>
        <taxon>Fungi incertae sedis</taxon>
        <taxon>Chytridiomycota</taxon>
        <taxon>Chytridiomycota incertae sedis</taxon>
        <taxon>Neocallimastigomycetes</taxon>
        <taxon>Neocallimastigales</taxon>
        <taxon>Neocallimastigaceae</taxon>
        <taxon>Piromyces</taxon>
    </lineage>
</organism>
<reference evidence="2 3" key="2">
    <citation type="submission" date="2016-08" db="EMBL/GenBank/DDBJ databases">
        <title>Pervasive Adenine N6-methylation of Active Genes in Fungi.</title>
        <authorList>
            <consortium name="DOE Joint Genome Institute"/>
            <person name="Mondo S.J."/>
            <person name="Dannebaum R.O."/>
            <person name="Kuo R.C."/>
            <person name="Labutti K."/>
            <person name="Haridas S."/>
            <person name="Kuo A."/>
            <person name="Salamov A."/>
            <person name="Ahrendt S.R."/>
            <person name="Lipzen A."/>
            <person name="Sullivan W."/>
            <person name="Andreopoulos W.B."/>
            <person name="Clum A."/>
            <person name="Lindquist E."/>
            <person name="Daum C."/>
            <person name="Ramamoorthy G.K."/>
            <person name="Gryganskyi A."/>
            <person name="Culley D."/>
            <person name="Magnuson J.K."/>
            <person name="James T.Y."/>
            <person name="O'Malley M.A."/>
            <person name="Stajich J.E."/>
            <person name="Spatafora J.W."/>
            <person name="Visel A."/>
            <person name="Grigoriev I.V."/>
        </authorList>
    </citation>
    <scope>NUCLEOTIDE SEQUENCE [LARGE SCALE GENOMIC DNA]</scope>
    <source>
        <strain evidence="3">finn</strain>
    </source>
</reference>
<dbReference type="Proteomes" id="UP000193719">
    <property type="component" value="Unassembled WGS sequence"/>
</dbReference>
<evidence type="ECO:0000313" key="3">
    <source>
        <dbReference type="Proteomes" id="UP000193719"/>
    </source>
</evidence>
<evidence type="ECO:0000313" key="2">
    <source>
        <dbReference type="EMBL" id="ORX52955.1"/>
    </source>
</evidence>
<feature type="compositionally biased region" description="Polar residues" evidence="1">
    <location>
        <begin position="84"/>
        <end position="93"/>
    </location>
</feature>
<proteinExistence type="predicted"/>
<gene>
    <name evidence="2" type="ORF">BCR36DRAFT_443810</name>
</gene>
<dbReference type="AlphaFoldDB" id="A0A1Y1VCN7"/>
<feature type="compositionally biased region" description="Basic and acidic residues" evidence="1">
    <location>
        <begin position="70"/>
        <end position="82"/>
    </location>
</feature>
<dbReference type="EMBL" id="MCFH01000014">
    <property type="protein sequence ID" value="ORX52955.1"/>
    <property type="molecule type" value="Genomic_DNA"/>
</dbReference>
<dbReference type="OrthoDB" id="10521611at2759"/>
<protein>
    <submittedName>
        <fullName evidence="2">Uncharacterized protein</fullName>
    </submittedName>
</protein>
<reference evidence="2 3" key="1">
    <citation type="submission" date="2016-08" db="EMBL/GenBank/DDBJ databases">
        <title>Genomes of anaerobic fungi encode conserved fungal cellulosomes for biomass hydrolysis.</title>
        <authorList>
            <consortium name="DOE Joint Genome Institute"/>
            <person name="Haitjema C.H."/>
            <person name="Gilmore S.P."/>
            <person name="Henske J.K."/>
            <person name="Solomon K.V."/>
            <person name="De Groot R."/>
            <person name="Kuo A."/>
            <person name="Mondo S.J."/>
            <person name="Salamov A.A."/>
            <person name="Labutti K."/>
            <person name="Zhao Z."/>
            <person name="Chiniquy J."/>
            <person name="Barry K."/>
            <person name="Brewer H.M."/>
            <person name="Purvine S.O."/>
            <person name="Wright A.T."/>
            <person name="Boxma B."/>
            <person name="Van Alen T."/>
            <person name="Hackstein J.H."/>
            <person name="Baker S.E."/>
            <person name="Grigoriev I.V."/>
            <person name="O'Malley M.A."/>
        </authorList>
    </citation>
    <scope>NUCLEOTIDE SEQUENCE [LARGE SCALE GENOMIC DNA]</scope>
    <source>
        <strain evidence="3">finn</strain>
    </source>
</reference>
<evidence type="ECO:0000256" key="1">
    <source>
        <dbReference type="SAM" id="MobiDB-lite"/>
    </source>
</evidence>
<keyword evidence="3" id="KW-1185">Reference proteome</keyword>
<name>A0A1Y1VCN7_9FUNG</name>
<comment type="caution">
    <text evidence="2">The sequence shown here is derived from an EMBL/GenBank/DDBJ whole genome shotgun (WGS) entry which is preliminary data.</text>
</comment>